<dbReference type="AlphaFoldDB" id="A0AA86VYJ6"/>
<sequence length="134" mass="14862">MNHVPSIGDMVVLKVCFVLLFLLGTSSASSRLSQVGLLIKSDSHHHSTDEPSEDTPGNRVSKRTNDTCMCATFHMQYAENNENITIHCSINKHLQEHFSLHSKNEDGGFEQQDQQHDGGKGVLRATFPCGDFYG</sequence>
<dbReference type="EMBL" id="OY731401">
    <property type="protein sequence ID" value="CAJ1952403.1"/>
    <property type="molecule type" value="Genomic_DNA"/>
</dbReference>
<dbReference type="Proteomes" id="UP001189624">
    <property type="component" value="Chromosome 4"/>
</dbReference>
<evidence type="ECO:0000313" key="4">
    <source>
        <dbReference type="Proteomes" id="UP001189624"/>
    </source>
</evidence>
<feature type="signal peptide" evidence="2">
    <location>
        <begin position="1"/>
        <end position="28"/>
    </location>
</feature>
<evidence type="ECO:0000313" key="3">
    <source>
        <dbReference type="EMBL" id="CAJ1952403.1"/>
    </source>
</evidence>
<gene>
    <name evidence="3" type="ORF">AYBTSS11_LOCUS15278</name>
</gene>
<name>A0AA86VYJ6_9FABA</name>
<protein>
    <submittedName>
        <fullName evidence="3">Uncharacterized protein</fullName>
    </submittedName>
</protein>
<reference evidence="3" key="1">
    <citation type="submission" date="2023-10" db="EMBL/GenBank/DDBJ databases">
        <authorList>
            <person name="Domelevo Entfellner J.-B."/>
        </authorList>
    </citation>
    <scope>NUCLEOTIDE SEQUENCE</scope>
</reference>
<keyword evidence="2" id="KW-0732">Signal</keyword>
<accession>A0AA86VYJ6</accession>
<evidence type="ECO:0000256" key="2">
    <source>
        <dbReference type="SAM" id="SignalP"/>
    </source>
</evidence>
<dbReference type="Gramene" id="rna-AYBTSS11_LOCUS15278">
    <property type="protein sequence ID" value="CAJ1952403.1"/>
    <property type="gene ID" value="gene-AYBTSS11_LOCUS15278"/>
</dbReference>
<organism evidence="3 4">
    <name type="scientific">Sphenostylis stenocarpa</name>
    <dbReference type="NCBI Taxonomy" id="92480"/>
    <lineage>
        <taxon>Eukaryota</taxon>
        <taxon>Viridiplantae</taxon>
        <taxon>Streptophyta</taxon>
        <taxon>Embryophyta</taxon>
        <taxon>Tracheophyta</taxon>
        <taxon>Spermatophyta</taxon>
        <taxon>Magnoliopsida</taxon>
        <taxon>eudicotyledons</taxon>
        <taxon>Gunneridae</taxon>
        <taxon>Pentapetalae</taxon>
        <taxon>rosids</taxon>
        <taxon>fabids</taxon>
        <taxon>Fabales</taxon>
        <taxon>Fabaceae</taxon>
        <taxon>Papilionoideae</taxon>
        <taxon>50 kb inversion clade</taxon>
        <taxon>NPAAA clade</taxon>
        <taxon>indigoferoid/millettioid clade</taxon>
        <taxon>Phaseoleae</taxon>
        <taxon>Sphenostylis</taxon>
    </lineage>
</organism>
<feature type="chain" id="PRO_5041642075" evidence="2">
    <location>
        <begin position="29"/>
        <end position="134"/>
    </location>
</feature>
<evidence type="ECO:0000256" key="1">
    <source>
        <dbReference type="SAM" id="MobiDB-lite"/>
    </source>
</evidence>
<feature type="region of interest" description="Disordered" evidence="1">
    <location>
        <begin position="42"/>
        <end position="61"/>
    </location>
</feature>
<proteinExistence type="predicted"/>
<keyword evidence="4" id="KW-1185">Reference proteome</keyword>